<reference evidence="1" key="2">
    <citation type="submission" date="2021-09" db="EMBL/GenBank/DDBJ databases">
        <authorList>
            <person name="Gilroy R."/>
        </authorList>
    </citation>
    <scope>NUCLEOTIDE SEQUENCE</scope>
    <source>
        <strain evidence="1">USAMLcec4-12693</strain>
    </source>
</reference>
<protein>
    <submittedName>
        <fullName evidence="1">Uncharacterized protein</fullName>
    </submittedName>
</protein>
<sequence>MKKRWETPKAMVEEFEANEYVAVCWGVACDVSWANDYERRYGFWDGGDVSHASDHCGNSSNQVIYDHNNDGVGEAMVETGTDGLGTLDCTIYTDYNRYTGRFTGQTSASQVEIGDLIYWTTSSGSRTWHHRGTVTATAEGHPNRS</sequence>
<name>A0A9D2VXJ3_9FIRM</name>
<dbReference type="RefSeq" id="WP_277271826.1">
    <property type="nucleotide sequence ID" value="NZ_DYXE01000047.1"/>
</dbReference>
<gene>
    <name evidence="1" type="ORF">K8V39_04825</name>
</gene>
<dbReference type="Proteomes" id="UP000813420">
    <property type="component" value="Unassembled WGS sequence"/>
</dbReference>
<reference evidence="1" key="1">
    <citation type="journal article" date="2021" name="PeerJ">
        <title>Extensive microbial diversity within the chicken gut microbiome revealed by metagenomics and culture.</title>
        <authorList>
            <person name="Gilroy R."/>
            <person name="Ravi A."/>
            <person name="Getino M."/>
            <person name="Pursley I."/>
            <person name="Horton D.L."/>
            <person name="Alikhan N.F."/>
            <person name="Baker D."/>
            <person name="Gharbi K."/>
            <person name="Hall N."/>
            <person name="Watson M."/>
            <person name="Adriaenssens E.M."/>
            <person name="Foster-Nyarko E."/>
            <person name="Jarju S."/>
            <person name="Secka A."/>
            <person name="Antonio M."/>
            <person name="Oren A."/>
            <person name="Chaudhuri R.R."/>
            <person name="La Ragione R."/>
            <person name="Hildebrand F."/>
            <person name="Pallen M.J."/>
        </authorList>
    </citation>
    <scope>NUCLEOTIDE SEQUENCE</scope>
    <source>
        <strain evidence="1">USAMLcec4-12693</strain>
    </source>
</reference>
<accession>A0A9D2VXJ3</accession>
<evidence type="ECO:0000313" key="1">
    <source>
        <dbReference type="EMBL" id="HJH49568.1"/>
    </source>
</evidence>
<proteinExistence type="predicted"/>
<comment type="caution">
    <text evidence="1">The sequence shown here is derived from an EMBL/GenBank/DDBJ whole genome shotgun (WGS) entry which is preliminary data.</text>
</comment>
<evidence type="ECO:0000313" key="2">
    <source>
        <dbReference type="Proteomes" id="UP000813420"/>
    </source>
</evidence>
<organism evidence="1 2">
    <name type="scientific">Merdimonas faecis</name>
    <dbReference type="NCBI Taxonomy" id="1653435"/>
    <lineage>
        <taxon>Bacteria</taxon>
        <taxon>Bacillati</taxon>
        <taxon>Bacillota</taxon>
        <taxon>Clostridia</taxon>
        <taxon>Lachnospirales</taxon>
        <taxon>Lachnospiraceae</taxon>
        <taxon>Merdimonas</taxon>
    </lineage>
</organism>
<dbReference type="EMBL" id="DYXE01000047">
    <property type="protein sequence ID" value="HJH49568.1"/>
    <property type="molecule type" value="Genomic_DNA"/>
</dbReference>
<dbReference type="AlphaFoldDB" id="A0A9D2VXJ3"/>